<sequence>MGLSRKLGSSGPRAPEIEGSSVPYKWSTQTYTMAELLAKFKLPCVVQCATDSSCSVVWSDFQFDLRQPLLLYQQQTLQKVHAVSVSVPKAESSPDVTEVLEELGPPMAIPCDYEGWFGGAPKGQSKALRHTRVEGVANSTARRFLVTTKLPAFTSSRTVGGAGSGDLDGYVPHDIMPGEVLKRVCVLDPSPADPDCPALVRQNGPCLECLDEKDEDVLIPLSRRALLFEIAEVYPDDMERVFNMRQMVAAGNAKLPRVIKLAHGDPPLLAYAFTGMLRCYTVFTEETILAATLDAVSSICLELATDSLARFRLCLNEAAVKRTCEYSNALYMCDTFGAKFITGIKVSFSLQPELTELEDVDLSFYESQASFSDMQEVEANSEFEISWGAVKKAKLLSSASEDDHYVKREGSSGEDDLFLEGVPEKDEKESDDSEETYAVIKKIAKRPVSDSSLQSPREFTEKDIADLMQRKGMIVTTGHEEENKNGSLLDENKVRHNPLFYYFHREDEEEGNSRKSVPKLSETERTEDGVVTDNLDSCIKTDVESPVEKLSDSITNPLASHDQSDKSAEKGNEDLDASVYEQVVCTPAREYSEDELGGDNSSDGDNDSDNDSDILYGNEDPESPNQSLSLEKTLTQFPIEANVLVKSMNRRGTRVTDDKAPVSRYNTNDTSSSDDVSTILNRFGNSELEKGISLKHKKSRSKDSLRKRSGTDEEPYKNIPSFSPDDSFGKENSFQNKSISSEERSYSPLVASPPKPTFTDVDDSLESTMSELDKVTSIRPSGLITDKNDLCGGVQEYVSSKNPNSISNGLSNKNLMKSNKNTKTMLQQKPKNGCSGSASEGKSTAVSEKSLATQRPKPLQRSLRPLANQSPNKKHADVMQVEDRFDSPRVSHHPHVHPHISPLQHNSSLGALHLGHWTKPVPLGGGPTAKDSCDAGSRSTQNASKVLNSIQSFERLSFSSVNSTDSSADLNSTRRPKQSKTSSGDEDDNQGLDSCVTTEHSKPGANQARTNITEEEDSEEGVTTIEEHFVVSAETITSPDMGLKVLPLYHEDLHPENFV</sequence>
<feature type="compositionally biased region" description="Polar residues" evidence="1">
    <location>
        <begin position="826"/>
        <end position="853"/>
    </location>
</feature>
<reference evidence="2 3" key="1">
    <citation type="submission" date="2019-01" db="EMBL/GenBank/DDBJ databases">
        <title>A draft genome assembly of the solar-powered sea slug Elysia chlorotica.</title>
        <authorList>
            <person name="Cai H."/>
            <person name="Li Q."/>
            <person name="Fang X."/>
            <person name="Li J."/>
            <person name="Curtis N.E."/>
            <person name="Altenburger A."/>
            <person name="Shibata T."/>
            <person name="Feng M."/>
            <person name="Maeda T."/>
            <person name="Schwartz J.A."/>
            <person name="Shigenobu S."/>
            <person name="Lundholm N."/>
            <person name="Nishiyama T."/>
            <person name="Yang H."/>
            <person name="Hasebe M."/>
            <person name="Li S."/>
            <person name="Pierce S.K."/>
            <person name="Wang J."/>
        </authorList>
    </citation>
    <scope>NUCLEOTIDE SEQUENCE [LARGE SCALE GENOMIC DNA]</scope>
    <source>
        <strain evidence="2">EC2010</strain>
        <tissue evidence="2">Whole organism of an adult</tissue>
    </source>
</reference>
<feature type="compositionally biased region" description="Polar residues" evidence="1">
    <location>
        <begin position="623"/>
        <end position="632"/>
    </location>
</feature>
<feature type="region of interest" description="Disordered" evidence="1">
    <location>
        <begin position="404"/>
        <end position="435"/>
    </location>
</feature>
<feature type="region of interest" description="Disordered" evidence="1">
    <location>
        <begin position="646"/>
        <end position="678"/>
    </location>
</feature>
<feature type="compositionally biased region" description="Low complexity" evidence="1">
    <location>
        <begin position="810"/>
        <end position="825"/>
    </location>
</feature>
<feature type="compositionally biased region" description="Polar residues" evidence="1">
    <location>
        <begin position="799"/>
        <end position="809"/>
    </location>
</feature>
<protein>
    <submittedName>
        <fullName evidence="2">Uncharacterized protein</fullName>
    </submittedName>
</protein>
<feature type="region of interest" description="Disordered" evidence="1">
    <location>
        <begin position="799"/>
        <end position="877"/>
    </location>
</feature>
<feature type="region of interest" description="Disordered" evidence="1">
    <location>
        <begin position="690"/>
        <end position="761"/>
    </location>
</feature>
<gene>
    <name evidence="2" type="ORF">EGW08_012162</name>
</gene>
<name>A0A433TEU9_ELYCH</name>
<feature type="compositionally biased region" description="Basic and acidic residues" evidence="1">
    <location>
        <begin position="539"/>
        <end position="551"/>
    </location>
</feature>
<organism evidence="2 3">
    <name type="scientific">Elysia chlorotica</name>
    <name type="common">Eastern emerald elysia</name>
    <name type="synonym">Sea slug</name>
    <dbReference type="NCBI Taxonomy" id="188477"/>
    <lineage>
        <taxon>Eukaryota</taxon>
        <taxon>Metazoa</taxon>
        <taxon>Spiralia</taxon>
        <taxon>Lophotrochozoa</taxon>
        <taxon>Mollusca</taxon>
        <taxon>Gastropoda</taxon>
        <taxon>Heterobranchia</taxon>
        <taxon>Euthyneura</taxon>
        <taxon>Panpulmonata</taxon>
        <taxon>Sacoglossa</taxon>
        <taxon>Placobranchoidea</taxon>
        <taxon>Plakobranchidae</taxon>
        <taxon>Elysia</taxon>
    </lineage>
</organism>
<dbReference type="AlphaFoldDB" id="A0A433TEU9"/>
<evidence type="ECO:0000313" key="3">
    <source>
        <dbReference type="Proteomes" id="UP000271974"/>
    </source>
</evidence>
<feature type="compositionally biased region" description="Basic and acidic residues" evidence="1">
    <location>
        <begin position="701"/>
        <end position="716"/>
    </location>
</feature>
<feature type="region of interest" description="Disordered" evidence="1">
    <location>
        <begin position="960"/>
        <end position="1022"/>
    </location>
</feature>
<keyword evidence="3" id="KW-1185">Reference proteome</keyword>
<feature type="region of interest" description="Disordered" evidence="1">
    <location>
        <begin position="505"/>
        <end position="632"/>
    </location>
</feature>
<feature type="compositionally biased region" description="Polar residues" evidence="1">
    <location>
        <begin position="730"/>
        <end position="739"/>
    </location>
</feature>
<feature type="compositionally biased region" description="Basic and acidic residues" evidence="1">
    <location>
        <begin position="562"/>
        <end position="573"/>
    </location>
</feature>
<accession>A0A433TEU9</accession>
<comment type="caution">
    <text evidence="2">The sequence shown here is derived from an EMBL/GenBank/DDBJ whole genome shotgun (WGS) entry which is preliminary data.</text>
</comment>
<feature type="compositionally biased region" description="Polar residues" evidence="1">
    <location>
        <begin position="960"/>
        <end position="973"/>
    </location>
</feature>
<evidence type="ECO:0000256" key="1">
    <source>
        <dbReference type="SAM" id="MobiDB-lite"/>
    </source>
</evidence>
<dbReference type="OrthoDB" id="6076990at2759"/>
<feature type="compositionally biased region" description="Low complexity" evidence="1">
    <location>
        <begin position="666"/>
        <end position="678"/>
    </location>
</feature>
<proteinExistence type="predicted"/>
<dbReference type="EMBL" id="RQTK01000412">
    <property type="protein sequence ID" value="RUS80084.1"/>
    <property type="molecule type" value="Genomic_DNA"/>
</dbReference>
<dbReference type="Proteomes" id="UP000271974">
    <property type="component" value="Unassembled WGS sequence"/>
</dbReference>
<feature type="compositionally biased region" description="Acidic residues" evidence="1">
    <location>
        <begin position="592"/>
        <end position="612"/>
    </location>
</feature>
<evidence type="ECO:0000313" key="2">
    <source>
        <dbReference type="EMBL" id="RUS80084.1"/>
    </source>
</evidence>